<evidence type="ECO:0000256" key="11">
    <source>
        <dbReference type="ARBA" id="ARBA00022842"/>
    </source>
</evidence>
<evidence type="ECO:0000256" key="12">
    <source>
        <dbReference type="ARBA" id="ARBA00022989"/>
    </source>
</evidence>
<feature type="transmembrane region" description="Helical" evidence="19">
    <location>
        <begin position="208"/>
        <end position="227"/>
    </location>
</feature>
<keyword evidence="13 19" id="KW-0472">Membrane</keyword>
<evidence type="ECO:0000256" key="9">
    <source>
        <dbReference type="ARBA" id="ARBA00022679"/>
    </source>
</evidence>
<dbReference type="InterPro" id="IPR003805">
    <property type="entry name" value="CobS"/>
</dbReference>
<comment type="catalytic activity">
    <reaction evidence="17 19">
        <text>alpha-ribazole + adenosylcob(III)inamide-GDP = adenosylcob(III)alamin + GMP + H(+)</text>
        <dbReference type="Rhea" id="RHEA:16049"/>
        <dbReference type="ChEBI" id="CHEBI:10329"/>
        <dbReference type="ChEBI" id="CHEBI:15378"/>
        <dbReference type="ChEBI" id="CHEBI:18408"/>
        <dbReference type="ChEBI" id="CHEBI:58115"/>
        <dbReference type="ChEBI" id="CHEBI:60487"/>
        <dbReference type="EC" id="2.7.8.26"/>
    </reaction>
</comment>
<keyword evidence="9 19" id="KW-0808">Transferase</keyword>
<dbReference type="PANTHER" id="PTHR34148">
    <property type="entry name" value="ADENOSYLCOBINAMIDE-GDP RIBAZOLETRANSFERASE"/>
    <property type="match status" value="1"/>
</dbReference>
<feature type="transmembrane region" description="Helical" evidence="19">
    <location>
        <begin position="239"/>
        <end position="258"/>
    </location>
</feature>
<evidence type="ECO:0000256" key="6">
    <source>
        <dbReference type="ARBA" id="ARBA00015850"/>
    </source>
</evidence>
<feature type="transmembrane region" description="Helical" evidence="19">
    <location>
        <begin position="176"/>
        <end position="202"/>
    </location>
</feature>
<evidence type="ECO:0000256" key="13">
    <source>
        <dbReference type="ARBA" id="ARBA00023136"/>
    </source>
</evidence>
<dbReference type="AlphaFoldDB" id="A0A1H8YLD3"/>
<comment type="pathway">
    <text evidence="3 19">Cofactor biosynthesis; adenosylcobalamin biosynthesis; adenosylcobalamin from cob(II)yrinate a,c-diamide: step 7/7.</text>
</comment>
<comment type="similarity">
    <text evidence="4 19">Belongs to the CobS family.</text>
</comment>
<keyword evidence="8 19" id="KW-0169">Cobalamin biosynthesis</keyword>
<evidence type="ECO:0000256" key="18">
    <source>
        <dbReference type="ARBA" id="ARBA00049504"/>
    </source>
</evidence>
<dbReference type="Pfam" id="PF02654">
    <property type="entry name" value="CobS"/>
    <property type="match status" value="1"/>
</dbReference>
<proteinExistence type="inferred from homology"/>
<keyword evidence="12 19" id="KW-1133">Transmembrane helix</keyword>
<evidence type="ECO:0000313" key="21">
    <source>
        <dbReference type="Proteomes" id="UP000198582"/>
    </source>
</evidence>
<dbReference type="PANTHER" id="PTHR34148:SF1">
    <property type="entry name" value="ADENOSYLCOBINAMIDE-GDP RIBAZOLETRANSFERASE"/>
    <property type="match status" value="1"/>
</dbReference>
<sequence length="259" mass="24676">MTPGRFGDAVRLAVGTLTTVPVPAPRVIDRRVAGAAMALGPIAAVPLAVVAGLVVAGGDALGLPALAVAALALGAVALGSRGLHLDGLADTADGLGASYDRAKALDVMRRGDSGPTGVATLVFTLLVQVGALTGAVAAGHGVVAVVIAVLVGRCTLSMSCARGVPSARPEGLGATVAGSVPVLVAVAAGLLAAVLAGLVLSGPAPGPAWWRGPVAVAAGYAAAAALLTRCVRRLGGITGDVLGAGVEVAVAAALLALAA</sequence>
<evidence type="ECO:0000256" key="14">
    <source>
        <dbReference type="ARBA" id="ARBA00025228"/>
    </source>
</evidence>
<protein>
    <recommendedName>
        <fullName evidence="6 19">Adenosylcobinamide-GDP ribazoletransferase</fullName>
        <ecNumber evidence="5 19">2.7.8.26</ecNumber>
    </recommendedName>
    <alternativeName>
        <fullName evidence="16 19">Cobalamin synthase</fullName>
    </alternativeName>
    <alternativeName>
        <fullName evidence="15 19">Cobalamin-5'-phosphate synthase</fullName>
    </alternativeName>
</protein>
<evidence type="ECO:0000256" key="2">
    <source>
        <dbReference type="ARBA" id="ARBA00004651"/>
    </source>
</evidence>
<evidence type="ECO:0000256" key="3">
    <source>
        <dbReference type="ARBA" id="ARBA00004663"/>
    </source>
</evidence>
<dbReference type="GO" id="GO:0005886">
    <property type="term" value="C:plasma membrane"/>
    <property type="evidence" value="ECO:0007669"/>
    <property type="project" value="UniProtKB-SubCell"/>
</dbReference>
<dbReference type="UniPathway" id="UPA00148">
    <property type="reaction ID" value="UER00238"/>
</dbReference>
<feature type="transmembrane region" description="Helical" evidence="19">
    <location>
        <begin position="61"/>
        <end position="79"/>
    </location>
</feature>
<evidence type="ECO:0000256" key="7">
    <source>
        <dbReference type="ARBA" id="ARBA00022475"/>
    </source>
</evidence>
<keyword evidence="10 19" id="KW-0812">Transmembrane</keyword>
<evidence type="ECO:0000256" key="8">
    <source>
        <dbReference type="ARBA" id="ARBA00022573"/>
    </source>
</evidence>
<evidence type="ECO:0000256" key="4">
    <source>
        <dbReference type="ARBA" id="ARBA00010561"/>
    </source>
</evidence>
<evidence type="ECO:0000256" key="19">
    <source>
        <dbReference type="HAMAP-Rule" id="MF_00719"/>
    </source>
</evidence>
<dbReference type="RefSeq" id="WP_091626756.1">
    <property type="nucleotide sequence ID" value="NZ_FOEF01000022.1"/>
</dbReference>
<dbReference type="Proteomes" id="UP000198582">
    <property type="component" value="Unassembled WGS sequence"/>
</dbReference>
<dbReference type="OrthoDB" id="9794223at2"/>
<reference evidence="20 21" key="1">
    <citation type="submission" date="2016-10" db="EMBL/GenBank/DDBJ databases">
        <authorList>
            <person name="de Groot N.N."/>
        </authorList>
    </citation>
    <scope>NUCLEOTIDE SEQUENCE [LARGE SCALE GENOMIC DNA]</scope>
    <source>
        <strain evidence="20 21">DSM 44993</strain>
    </source>
</reference>
<name>A0A1H8YLD3_9PSEU</name>
<evidence type="ECO:0000256" key="16">
    <source>
        <dbReference type="ARBA" id="ARBA00032853"/>
    </source>
</evidence>
<evidence type="ECO:0000256" key="10">
    <source>
        <dbReference type="ARBA" id="ARBA00022692"/>
    </source>
</evidence>
<keyword evidence="21" id="KW-1185">Reference proteome</keyword>
<evidence type="ECO:0000256" key="17">
    <source>
        <dbReference type="ARBA" id="ARBA00048623"/>
    </source>
</evidence>
<gene>
    <name evidence="19" type="primary">cobS</name>
    <name evidence="20" type="ORF">SAMN04489732_122127</name>
</gene>
<evidence type="ECO:0000313" key="20">
    <source>
        <dbReference type="EMBL" id="SEP52842.1"/>
    </source>
</evidence>
<evidence type="ECO:0000256" key="15">
    <source>
        <dbReference type="ARBA" id="ARBA00032605"/>
    </source>
</evidence>
<keyword evidence="7 19" id="KW-1003">Cell membrane</keyword>
<comment type="subcellular location">
    <subcellularLocation>
        <location evidence="2 19">Cell membrane</location>
        <topology evidence="2 19">Multi-pass membrane protein</topology>
    </subcellularLocation>
</comment>
<comment type="function">
    <text evidence="14 19">Joins adenosylcobinamide-GDP and alpha-ribazole to generate adenosylcobalamin (Ado-cobalamin). Also synthesizes adenosylcobalamin 5'-phosphate from adenosylcobinamide-GDP and alpha-ribazole 5'-phosphate.</text>
</comment>
<evidence type="ECO:0000256" key="1">
    <source>
        <dbReference type="ARBA" id="ARBA00001946"/>
    </source>
</evidence>
<dbReference type="HAMAP" id="MF_00719">
    <property type="entry name" value="CobS"/>
    <property type="match status" value="1"/>
</dbReference>
<comment type="catalytic activity">
    <reaction evidence="18 19">
        <text>alpha-ribazole 5'-phosphate + adenosylcob(III)inamide-GDP = adenosylcob(III)alamin 5'-phosphate + GMP + H(+)</text>
        <dbReference type="Rhea" id="RHEA:23560"/>
        <dbReference type="ChEBI" id="CHEBI:15378"/>
        <dbReference type="ChEBI" id="CHEBI:57918"/>
        <dbReference type="ChEBI" id="CHEBI:58115"/>
        <dbReference type="ChEBI" id="CHEBI:60487"/>
        <dbReference type="ChEBI" id="CHEBI:60493"/>
        <dbReference type="EC" id="2.7.8.26"/>
    </reaction>
</comment>
<dbReference type="STRING" id="394193.SAMN04489732_122127"/>
<feature type="transmembrane region" description="Helical" evidence="19">
    <location>
        <begin position="32"/>
        <end position="55"/>
    </location>
</feature>
<comment type="cofactor">
    <cofactor evidence="1 19">
        <name>Mg(2+)</name>
        <dbReference type="ChEBI" id="CHEBI:18420"/>
    </cofactor>
</comment>
<organism evidence="20 21">
    <name type="scientific">Amycolatopsis saalfeldensis</name>
    <dbReference type="NCBI Taxonomy" id="394193"/>
    <lineage>
        <taxon>Bacteria</taxon>
        <taxon>Bacillati</taxon>
        <taxon>Actinomycetota</taxon>
        <taxon>Actinomycetes</taxon>
        <taxon>Pseudonocardiales</taxon>
        <taxon>Pseudonocardiaceae</taxon>
        <taxon>Amycolatopsis</taxon>
    </lineage>
</organism>
<dbReference type="EMBL" id="FOEF01000022">
    <property type="protein sequence ID" value="SEP52842.1"/>
    <property type="molecule type" value="Genomic_DNA"/>
</dbReference>
<evidence type="ECO:0000256" key="5">
    <source>
        <dbReference type="ARBA" id="ARBA00013200"/>
    </source>
</evidence>
<dbReference type="EC" id="2.7.8.26" evidence="5 19"/>
<keyword evidence="11 19" id="KW-0460">Magnesium</keyword>
<accession>A0A1H8YLD3</accession>
<dbReference type="GO" id="GO:0009236">
    <property type="term" value="P:cobalamin biosynthetic process"/>
    <property type="evidence" value="ECO:0007669"/>
    <property type="project" value="UniProtKB-UniRule"/>
</dbReference>
<dbReference type="GO" id="GO:0008818">
    <property type="term" value="F:cobalamin 5'-phosphate synthase activity"/>
    <property type="evidence" value="ECO:0007669"/>
    <property type="project" value="UniProtKB-UniRule"/>
</dbReference>
<dbReference type="GO" id="GO:0051073">
    <property type="term" value="F:adenosylcobinamide-GDP ribazoletransferase activity"/>
    <property type="evidence" value="ECO:0007669"/>
    <property type="project" value="UniProtKB-UniRule"/>
</dbReference>